<dbReference type="AlphaFoldDB" id="A0A9D5HDP7"/>
<dbReference type="GO" id="GO:0003677">
    <property type="term" value="F:DNA binding"/>
    <property type="evidence" value="ECO:0007669"/>
    <property type="project" value="InterPro"/>
</dbReference>
<dbReference type="InterPro" id="IPR022649">
    <property type="entry name" value="Pr_cel_nuc_antig_C"/>
</dbReference>
<feature type="domain" description="Proliferating cell nuclear antigen PCNA C-terminal" evidence="1">
    <location>
        <begin position="93"/>
        <end position="124"/>
    </location>
</feature>
<protein>
    <recommendedName>
        <fullName evidence="1">Proliferating cell nuclear antigen PCNA C-terminal domain-containing protein</fullName>
    </recommendedName>
</protein>
<dbReference type="EMBL" id="JAGGNH010000005">
    <property type="protein sequence ID" value="KAJ0972525.1"/>
    <property type="molecule type" value="Genomic_DNA"/>
</dbReference>
<dbReference type="Gene3D" id="3.10.150.10">
    <property type="entry name" value="DNA Polymerase III, subunit A, domain 2"/>
    <property type="match status" value="1"/>
</dbReference>
<proteinExistence type="predicted"/>
<dbReference type="GO" id="GO:0006298">
    <property type="term" value="P:mismatch repair"/>
    <property type="evidence" value="ECO:0007669"/>
    <property type="project" value="TreeGrafter"/>
</dbReference>
<keyword evidence="3" id="KW-1185">Reference proteome</keyword>
<dbReference type="OrthoDB" id="534348at2759"/>
<evidence type="ECO:0000259" key="1">
    <source>
        <dbReference type="Pfam" id="PF02747"/>
    </source>
</evidence>
<reference evidence="2" key="2">
    <citation type="journal article" date="2022" name="Hortic Res">
        <title>The genome of Dioscorea zingiberensis sheds light on the biosynthesis, origin and evolution of the medicinally important diosgenin saponins.</title>
        <authorList>
            <person name="Li Y."/>
            <person name="Tan C."/>
            <person name="Li Z."/>
            <person name="Guo J."/>
            <person name="Li S."/>
            <person name="Chen X."/>
            <person name="Wang C."/>
            <person name="Dai X."/>
            <person name="Yang H."/>
            <person name="Song W."/>
            <person name="Hou L."/>
            <person name="Xu J."/>
            <person name="Tong Z."/>
            <person name="Xu A."/>
            <person name="Yuan X."/>
            <person name="Wang W."/>
            <person name="Yang Q."/>
            <person name="Chen L."/>
            <person name="Sun Z."/>
            <person name="Wang K."/>
            <person name="Pan B."/>
            <person name="Chen J."/>
            <person name="Bao Y."/>
            <person name="Liu F."/>
            <person name="Qi X."/>
            <person name="Gang D.R."/>
            <person name="Wen J."/>
            <person name="Li J."/>
        </authorList>
    </citation>
    <scope>NUCLEOTIDE SEQUENCE</scope>
    <source>
        <strain evidence="2">Dzin_1.0</strain>
    </source>
</reference>
<dbReference type="GO" id="GO:0006272">
    <property type="term" value="P:leading strand elongation"/>
    <property type="evidence" value="ECO:0007669"/>
    <property type="project" value="TreeGrafter"/>
</dbReference>
<comment type="caution">
    <text evidence="2">The sequence shown here is derived from an EMBL/GenBank/DDBJ whole genome shotgun (WGS) entry which is preliminary data.</text>
</comment>
<gene>
    <name evidence="2" type="ORF">J5N97_020484</name>
</gene>
<evidence type="ECO:0000313" key="3">
    <source>
        <dbReference type="Proteomes" id="UP001085076"/>
    </source>
</evidence>
<dbReference type="Proteomes" id="UP001085076">
    <property type="component" value="Miscellaneous, Linkage group lg05"/>
</dbReference>
<dbReference type="PANTHER" id="PTHR11352">
    <property type="entry name" value="PROLIFERATING CELL NUCLEAR ANTIGEN"/>
    <property type="match status" value="1"/>
</dbReference>
<dbReference type="Pfam" id="PF02747">
    <property type="entry name" value="PCNA_C"/>
    <property type="match status" value="1"/>
</dbReference>
<accession>A0A9D5HDP7</accession>
<dbReference type="GO" id="GO:0030337">
    <property type="term" value="F:DNA polymerase processivity factor activity"/>
    <property type="evidence" value="ECO:0007669"/>
    <property type="project" value="InterPro"/>
</dbReference>
<dbReference type="GO" id="GO:0043626">
    <property type="term" value="C:PCNA complex"/>
    <property type="evidence" value="ECO:0007669"/>
    <property type="project" value="TreeGrafter"/>
</dbReference>
<sequence>MGDRQLTSHLMGHGIVFVQSLPFKRLSQNVSMQEVITSSHLLYSGSFSDLRWFLLWIVLLLQVFPLDEVTKEDQDSISDIEMKLMHIKSEHLGILDAEYKAVIKMPSRVFLPICKDLSNIGDIVDG</sequence>
<reference evidence="2" key="1">
    <citation type="submission" date="2021-03" db="EMBL/GenBank/DDBJ databases">
        <authorList>
            <person name="Li Z."/>
            <person name="Yang C."/>
        </authorList>
    </citation>
    <scope>NUCLEOTIDE SEQUENCE</scope>
    <source>
        <strain evidence="2">Dzin_1.0</strain>
        <tissue evidence="2">Leaf</tissue>
    </source>
</reference>
<dbReference type="GO" id="GO:0006275">
    <property type="term" value="P:regulation of DNA replication"/>
    <property type="evidence" value="ECO:0007669"/>
    <property type="project" value="InterPro"/>
</dbReference>
<dbReference type="PANTHER" id="PTHR11352:SF0">
    <property type="entry name" value="PROLIFERATING CELL NUCLEAR ANTIGEN"/>
    <property type="match status" value="1"/>
</dbReference>
<dbReference type="GO" id="GO:0019985">
    <property type="term" value="P:translesion synthesis"/>
    <property type="evidence" value="ECO:0007669"/>
    <property type="project" value="TreeGrafter"/>
</dbReference>
<name>A0A9D5HDP7_9LILI</name>
<evidence type="ECO:0000313" key="2">
    <source>
        <dbReference type="EMBL" id="KAJ0972525.1"/>
    </source>
</evidence>
<dbReference type="InterPro" id="IPR000730">
    <property type="entry name" value="Pr_cel_nuc_antig"/>
</dbReference>
<organism evidence="2 3">
    <name type="scientific">Dioscorea zingiberensis</name>
    <dbReference type="NCBI Taxonomy" id="325984"/>
    <lineage>
        <taxon>Eukaryota</taxon>
        <taxon>Viridiplantae</taxon>
        <taxon>Streptophyta</taxon>
        <taxon>Embryophyta</taxon>
        <taxon>Tracheophyta</taxon>
        <taxon>Spermatophyta</taxon>
        <taxon>Magnoliopsida</taxon>
        <taxon>Liliopsida</taxon>
        <taxon>Dioscoreales</taxon>
        <taxon>Dioscoreaceae</taxon>
        <taxon>Dioscorea</taxon>
    </lineage>
</organism>